<keyword evidence="13" id="KW-1185">Reference proteome</keyword>
<evidence type="ECO:0000256" key="9">
    <source>
        <dbReference type="SAM" id="MobiDB-lite"/>
    </source>
</evidence>
<evidence type="ECO:0000256" key="8">
    <source>
        <dbReference type="SAM" id="Coils"/>
    </source>
</evidence>
<proteinExistence type="inferred from homology"/>
<dbReference type="Pfam" id="PF05131">
    <property type="entry name" value="Pep3_Vps18"/>
    <property type="match status" value="1"/>
</dbReference>
<evidence type="ECO:0000313" key="13">
    <source>
        <dbReference type="Proteomes" id="UP000245946"/>
    </source>
</evidence>
<organism evidence="12 13">
    <name type="scientific">Tilletiopsis washingtonensis</name>
    <dbReference type="NCBI Taxonomy" id="58919"/>
    <lineage>
        <taxon>Eukaryota</taxon>
        <taxon>Fungi</taxon>
        <taxon>Dikarya</taxon>
        <taxon>Basidiomycota</taxon>
        <taxon>Ustilaginomycotina</taxon>
        <taxon>Exobasidiomycetes</taxon>
        <taxon>Entylomatales</taxon>
        <taxon>Entylomatales incertae sedis</taxon>
        <taxon>Tilletiopsis</taxon>
    </lineage>
</organism>
<feature type="coiled-coil region" evidence="8">
    <location>
        <begin position="947"/>
        <end position="974"/>
    </location>
</feature>
<dbReference type="GO" id="GO:0030674">
    <property type="term" value="F:protein-macromolecule adaptor activity"/>
    <property type="evidence" value="ECO:0007669"/>
    <property type="project" value="TreeGrafter"/>
</dbReference>
<dbReference type="InterPro" id="IPR007810">
    <property type="entry name" value="Pep3/Vps18_beta-prop"/>
</dbReference>
<dbReference type="Pfam" id="PF26148">
    <property type="entry name" value="VPS18_RING_C"/>
    <property type="match status" value="1"/>
</dbReference>
<evidence type="ECO:0000259" key="10">
    <source>
        <dbReference type="Pfam" id="PF05131"/>
    </source>
</evidence>
<keyword evidence="8" id="KW-0175">Coiled coil</keyword>
<evidence type="ECO:0000256" key="5">
    <source>
        <dbReference type="ARBA" id="ARBA00023136"/>
    </source>
</evidence>
<evidence type="ECO:0000256" key="3">
    <source>
        <dbReference type="ARBA" id="ARBA00022771"/>
    </source>
</evidence>
<dbReference type="GO" id="GO:0030897">
    <property type="term" value="C:HOPS complex"/>
    <property type="evidence" value="ECO:0007669"/>
    <property type="project" value="TreeGrafter"/>
</dbReference>
<sequence length="1197" mass="131664">MFDEFVQSSRSAGLEASVSSMPGPSRAGNVGLTALGSAQDVDGDGFELDGPVEPLTALETGFVSSDLDGASLVPIFQLGRVQYAFPAPLALLTVASNILTMCLYSYPSLQAGGGFESAAAQRPRLVRINLDDPERTEEAEVPLPPQPRTRNAPPIDPNLLGPHKMFSDPSGRHLVLSMRSGDNFYWFSGWKKARPLPRLKGLVLESIAWNRAASEQLASSSQGSARRPISSPLSTREILLGTRAGEIYEAVLVAPPGGDLDEGDFLDRLTRRTAGGSSSGPEIDRVLRHVFTLPEQQAATGLAAEPLTGSSKGKGKAVVIITTSTRIYEILGPLGKSKKDESEGESLYDALFEPYRGDAAPPLRSELPGDLPYSELHLWAANERKSPKALAWLTGPGVYHGLLSFAEQEGADTVVDSANLLPYPAVALEEDEAESAANGGGGTVAEIPLSIALTEFHFLLLYRDRIMGISSLDDRVVFEEVLPLKPHERVIAAAVDPSRRTYWVYTDASIFELVVKDEDRDVWRVYLERGSHDTALRYAKTPAQRDMVLSSQGDRFFAEGRFIQAAQCYAQTYARTFEEIVLRFLDAAENDALRYYLVMRLERLRKTDVTQRIMLATWLVEIYLSKINELEDVAAAEAASTNVENYRVEQEMLEEELRQFLVTYKENLDRKTVFNLIGRHGRTSILLHYASVIQDHERIVRHWVQEEGWEQAIEALNRQSSLALYYRFAAVLMRNSPQATVDSWTRQPALQPRRLIPAMLQHKPSSGGANQAVRYLRHVIDVQDNTDAAVHNLLLTLLARGAPHEPRERGDAALLTFIADSRPNPRTGAPCYDLDYALRTCSANGRQEACIRIYAKMGLYESAVDMALHGGDIELACICADMAEGNTSLRRKLWLKGARHVVETKKDIRAAMVFLSRTDLLSIEDILPFFPDFVVIDDFKDEICGALEGYAARIEALKDEMDEAARSADSIRADTANLAKRLVTVEPDEKCAVCDQTLLQRQFYVFPCRHSFHADCLIAETTRHLPQRTLRRILELQEQLSSLTSGLIPAPPPLYASALAQVGRVTRKGAGAAASIPFVGLDRLREFILPDAIVGAISAGVSVGVSSGRRVLDPLSSASPSEGRARLAALGQTSTEADGHANAVAPSRKMEEEERIEELRDELDSLVASACVVCDGSVNAIARPFISEREGVDEWTL</sequence>
<evidence type="ECO:0000256" key="2">
    <source>
        <dbReference type="ARBA" id="ARBA00022723"/>
    </source>
</evidence>
<feature type="domain" description="Pep3/Vps18 RING C-terminal" evidence="11">
    <location>
        <begin position="985"/>
        <end position="1041"/>
    </location>
</feature>
<feature type="repeat" description="CHCR" evidence="7">
    <location>
        <begin position="743"/>
        <end position="910"/>
    </location>
</feature>
<dbReference type="GeneID" id="37269579"/>
<dbReference type="GO" id="GO:0008270">
    <property type="term" value="F:zinc ion binding"/>
    <property type="evidence" value="ECO:0007669"/>
    <property type="project" value="UniProtKB-KW"/>
</dbReference>
<evidence type="ECO:0000313" key="12">
    <source>
        <dbReference type="EMBL" id="PWN99172.1"/>
    </source>
</evidence>
<dbReference type="OrthoDB" id="1845386at2759"/>
<feature type="region of interest" description="Disordered" evidence="9">
    <location>
        <begin position="130"/>
        <end position="163"/>
    </location>
</feature>
<evidence type="ECO:0000256" key="1">
    <source>
        <dbReference type="ARBA" id="ARBA00010454"/>
    </source>
</evidence>
<dbReference type="GO" id="GO:0007033">
    <property type="term" value="P:vacuole organization"/>
    <property type="evidence" value="ECO:0007669"/>
    <property type="project" value="TreeGrafter"/>
</dbReference>
<evidence type="ECO:0000259" key="11">
    <source>
        <dbReference type="Pfam" id="PF26148"/>
    </source>
</evidence>
<evidence type="ECO:0000256" key="4">
    <source>
        <dbReference type="ARBA" id="ARBA00022833"/>
    </source>
</evidence>
<dbReference type="CDD" id="cd16462">
    <property type="entry name" value="RING-H2_Pep3p-like"/>
    <property type="match status" value="1"/>
</dbReference>
<keyword evidence="2" id="KW-0479">Metal-binding</keyword>
<dbReference type="GO" id="GO:0005768">
    <property type="term" value="C:endosome"/>
    <property type="evidence" value="ECO:0007669"/>
    <property type="project" value="TreeGrafter"/>
</dbReference>
<dbReference type="GO" id="GO:0007032">
    <property type="term" value="P:endosome organization"/>
    <property type="evidence" value="ECO:0007669"/>
    <property type="project" value="TreeGrafter"/>
</dbReference>
<feature type="domain" description="Pep3/Vps18 beta-propeller" evidence="10">
    <location>
        <begin position="74"/>
        <end position="515"/>
    </location>
</feature>
<protein>
    <submittedName>
        <fullName evidence="12">Uncharacterized protein</fullName>
    </submittedName>
</protein>
<dbReference type="GO" id="GO:0006904">
    <property type="term" value="P:vesicle docking involved in exocytosis"/>
    <property type="evidence" value="ECO:0007669"/>
    <property type="project" value="TreeGrafter"/>
</dbReference>
<evidence type="ECO:0000256" key="6">
    <source>
        <dbReference type="ARBA" id="ARBA00029433"/>
    </source>
</evidence>
<accession>A0A316ZE36</accession>
<keyword evidence="4" id="KW-0862">Zinc</keyword>
<dbReference type="Proteomes" id="UP000245946">
    <property type="component" value="Unassembled WGS sequence"/>
</dbReference>
<dbReference type="SUPFAM" id="SSF57850">
    <property type="entry name" value="RING/U-box"/>
    <property type="match status" value="1"/>
</dbReference>
<name>A0A316ZE36_9BASI</name>
<feature type="coiled-coil region" evidence="8">
    <location>
        <begin position="636"/>
        <end position="663"/>
    </location>
</feature>
<dbReference type="InterPro" id="IPR058919">
    <property type="entry name" value="Pep3/Vps18_RING_C"/>
</dbReference>
<comment type="similarity">
    <text evidence="1">Belongs to the VPS18 family.</text>
</comment>
<dbReference type="RefSeq" id="XP_025599451.1">
    <property type="nucleotide sequence ID" value="XM_025742035.1"/>
</dbReference>
<dbReference type="PROSITE" id="PS50236">
    <property type="entry name" value="CHCR"/>
    <property type="match status" value="1"/>
</dbReference>
<reference evidence="12 13" key="1">
    <citation type="journal article" date="2018" name="Mol. Biol. Evol.">
        <title>Broad Genomic Sampling Reveals a Smut Pathogenic Ancestry of the Fungal Clade Ustilaginomycotina.</title>
        <authorList>
            <person name="Kijpornyongpan T."/>
            <person name="Mondo S.J."/>
            <person name="Barry K."/>
            <person name="Sandor L."/>
            <person name="Lee J."/>
            <person name="Lipzen A."/>
            <person name="Pangilinan J."/>
            <person name="LaButti K."/>
            <person name="Hainaut M."/>
            <person name="Henrissat B."/>
            <person name="Grigoriev I.V."/>
            <person name="Spatafora J.W."/>
            <person name="Aime M.C."/>
        </authorList>
    </citation>
    <scope>NUCLEOTIDE SEQUENCE [LARGE SCALE GENOMIC DNA]</scope>
    <source>
        <strain evidence="12 13">MCA 4186</strain>
    </source>
</reference>
<comment type="subcellular location">
    <subcellularLocation>
        <location evidence="6">Endomembrane system</location>
        <topology evidence="6">Peripheral membrane protein</topology>
        <orientation evidence="6">Cytoplasmic side</orientation>
    </subcellularLocation>
</comment>
<dbReference type="STRING" id="58919.A0A316ZE36"/>
<dbReference type="GO" id="GO:0006886">
    <property type="term" value="P:intracellular protein transport"/>
    <property type="evidence" value="ECO:0007669"/>
    <property type="project" value="UniProtKB-UniRule"/>
</dbReference>
<dbReference type="EMBL" id="KZ819289">
    <property type="protein sequence ID" value="PWN99172.1"/>
    <property type="molecule type" value="Genomic_DNA"/>
</dbReference>
<keyword evidence="5" id="KW-0472">Membrane</keyword>
<dbReference type="GO" id="GO:0048284">
    <property type="term" value="P:organelle fusion"/>
    <property type="evidence" value="ECO:0007669"/>
    <property type="project" value="TreeGrafter"/>
</dbReference>
<dbReference type="InterPro" id="IPR000547">
    <property type="entry name" value="Clathrin_H-chain/VPS_repeat"/>
</dbReference>
<dbReference type="AlphaFoldDB" id="A0A316ZE36"/>
<dbReference type="PANTHER" id="PTHR23323">
    <property type="entry name" value="VACUOLAR PROTEIN SORTING-ASSOCIATED PROTEIN"/>
    <property type="match status" value="1"/>
</dbReference>
<gene>
    <name evidence="12" type="ORF">FA09DRAFT_329107</name>
</gene>
<evidence type="ECO:0000256" key="7">
    <source>
        <dbReference type="PROSITE-ProRule" id="PRU01006"/>
    </source>
</evidence>
<dbReference type="PANTHER" id="PTHR23323:SF26">
    <property type="entry name" value="VACUOLAR PROTEIN SORTING-ASSOCIATED PROTEIN 18 HOMOLOG"/>
    <property type="match status" value="1"/>
</dbReference>
<keyword evidence="3" id="KW-0863">Zinc-finger</keyword>